<organism evidence="3 5">
    <name type="scientific">Orientia tsutsugamushi</name>
    <name type="common">Rickettsia tsutsugamushi</name>
    <dbReference type="NCBI Taxonomy" id="784"/>
    <lineage>
        <taxon>Bacteria</taxon>
        <taxon>Pseudomonadati</taxon>
        <taxon>Pseudomonadota</taxon>
        <taxon>Alphaproteobacteria</taxon>
        <taxon>Rickettsiales</taxon>
        <taxon>Rickettsiaceae</taxon>
        <taxon>Rickettsieae</taxon>
        <taxon>Orientia</taxon>
    </lineage>
</organism>
<proteinExistence type="predicted"/>
<dbReference type="AlphaFoldDB" id="A0A2U3RNG9"/>
<evidence type="ECO:0000313" key="4">
    <source>
        <dbReference type="Proteomes" id="UP000244943"/>
    </source>
</evidence>
<name>A0A2U3RNG9_ORITS</name>
<dbReference type="Proteomes" id="UP000244943">
    <property type="component" value="Chromosome I"/>
</dbReference>
<feature type="transmembrane region" description="Helical" evidence="1">
    <location>
        <begin position="12"/>
        <end position="28"/>
    </location>
</feature>
<reference evidence="3" key="1">
    <citation type="submission" date="2018-03" db="EMBL/GenBank/DDBJ databases">
        <authorList>
            <person name="Keele B.F."/>
        </authorList>
    </citation>
    <scope>NUCLEOTIDE SEQUENCE [LARGE SCALE GENOMIC DNA]</scope>
    <source>
        <strain evidence="3">Karp</strain>
        <strain evidence="2">UT76</strain>
    </source>
</reference>
<evidence type="ECO:0000313" key="5">
    <source>
        <dbReference type="Proteomes" id="UP000245243"/>
    </source>
</evidence>
<evidence type="ECO:0000313" key="2">
    <source>
        <dbReference type="EMBL" id="SPR04322.1"/>
    </source>
</evidence>
<dbReference type="EMBL" id="LS398548">
    <property type="protein sequence ID" value="SPR14783.1"/>
    <property type="molecule type" value="Genomic_DNA"/>
</dbReference>
<keyword evidence="1" id="KW-0472">Membrane</keyword>
<evidence type="ECO:0000313" key="3">
    <source>
        <dbReference type="EMBL" id="SPR14783.1"/>
    </source>
</evidence>
<protein>
    <submittedName>
        <fullName evidence="3">Uncharacterized protein</fullName>
    </submittedName>
</protein>
<evidence type="ECO:0000256" key="1">
    <source>
        <dbReference type="SAM" id="Phobius"/>
    </source>
</evidence>
<keyword evidence="1" id="KW-1133">Transmembrane helix</keyword>
<accession>A0A2U3RNG9</accession>
<dbReference type="EMBL" id="LS398552">
    <property type="protein sequence ID" value="SPR04322.1"/>
    <property type="molecule type" value="Genomic_DNA"/>
</dbReference>
<gene>
    <name evidence="3" type="ORF">KARP_00652</name>
    <name evidence="2" type="ORF">UT76HP_00410</name>
</gene>
<reference evidence="4 5" key="2">
    <citation type="submission" date="2018-03" db="EMBL/GenBank/DDBJ databases">
        <authorList>
            <person name="Batty M. E."/>
            <person name="Batty M E."/>
        </authorList>
    </citation>
    <scope>NUCLEOTIDE SEQUENCE [LARGE SCALE GENOMIC DNA]</scope>
</reference>
<sequence length="66" mass="7856">MPEIKLNQKPNLLRLFGYLSVIILNYVNQFRKRYNISFHKAVIAEFLIEIRGCKLLYSQTTIKQLL</sequence>
<keyword evidence="1" id="KW-0812">Transmembrane</keyword>
<dbReference type="Proteomes" id="UP000245243">
    <property type="component" value="Chromosome I"/>
</dbReference>